<dbReference type="RefSeq" id="WP_260559943.1">
    <property type="nucleotide sequence ID" value="NZ_BAABEC010000074.1"/>
</dbReference>
<dbReference type="InterPro" id="IPR041424">
    <property type="entry name" value="CinA_KH"/>
</dbReference>
<evidence type="ECO:0000256" key="1">
    <source>
        <dbReference type="HAMAP-Rule" id="MF_00226"/>
    </source>
</evidence>
<dbReference type="SUPFAM" id="SSF53218">
    <property type="entry name" value="Molybdenum cofactor biosynthesis proteins"/>
    <property type="match status" value="1"/>
</dbReference>
<dbReference type="Proteomes" id="UP001060261">
    <property type="component" value="Chromosome"/>
</dbReference>
<evidence type="ECO:0000313" key="4">
    <source>
        <dbReference type="Proteomes" id="UP001060261"/>
    </source>
</evidence>
<comment type="similarity">
    <text evidence="1">Belongs to the CinA family.</text>
</comment>
<proteinExistence type="inferred from homology"/>
<dbReference type="InterPro" id="IPR036425">
    <property type="entry name" value="MoaB/Mog-like_dom_sf"/>
</dbReference>
<protein>
    <recommendedName>
        <fullName evidence="1">CinA-like protein</fullName>
    </recommendedName>
</protein>
<reference evidence="3" key="1">
    <citation type="submission" date="2022-09" db="EMBL/GenBank/DDBJ databases">
        <title>genome sequence of Deinococcus rubellus.</title>
        <authorList>
            <person name="Srinivasan S."/>
        </authorList>
    </citation>
    <scope>NUCLEOTIDE SEQUENCE</scope>
    <source>
        <strain evidence="3">Ant6</strain>
    </source>
</reference>
<dbReference type="HAMAP" id="MF_00226_B">
    <property type="entry name" value="CinA_B"/>
    <property type="match status" value="1"/>
</dbReference>
<dbReference type="EMBL" id="CP104213">
    <property type="protein sequence ID" value="UWX63660.1"/>
    <property type="molecule type" value="Genomic_DNA"/>
</dbReference>
<dbReference type="NCBIfam" id="TIGR00200">
    <property type="entry name" value="cinA_nterm"/>
    <property type="match status" value="1"/>
</dbReference>
<dbReference type="SUPFAM" id="SSF142433">
    <property type="entry name" value="CinA-like"/>
    <property type="match status" value="1"/>
</dbReference>
<name>A0ABY5YF08_9DEIO</name>
<dbReference type="Pfam" id="PF02464">
    <property type="entry name" value="CinA"/>
    <property type="match status" value="1"/>
</dbReference>
<sequence>MNAEIISVGTELLLGEIVDSNAAFVARELAARGVTLRRKATVGDNLERISGLIEEALTRADLVILGGGLGPTDDDLTRESIAAVAGETPTEDPELLIWLDDLFTSRGRVMAPINRKQTWLIPSAQALPNPLGTAPGWFVTLPPDHEFAGKRIAALPGPPREMTRMFREELLPRLNLPEWAFWAVTLHTAGIGESNVAELLGELTRVANPSVATYARRSGTDVRVAASAATSGEAEHLAAPVLAQVRAALGNYIWAEEKPGDPPATLARAVAALLAGRSLGIVEAGSSGSLAVQFAGESALKGVAISDDHATLLTLGLTPVTLGEAGLGSQAAALELAHGARERFGADMGLSVSAVTQGEAAGQVAVAIVGENLERSALVNWPGDAGQVRERAATAALNLAFRALGQSPVGQVSTGQQVNS</sequence>
<dbReference type="SMART" id="SM00852">
    <property type="entry name" value="MoCF_biosynth"/>
    <property type="match status" value="1"/>
</dbReference>
<keyword evidence="4" id="KW-1185">Reference proteome</keyword>
<accession>A0ABY5YF08</accession>
<evidence type="ECO:0000259" key="2">
    <source>
        <dbReference type="SMART" id="SM00852"/>
    </source>
</evidence>
<feature type="domain" description="MoaB/Mog" evidence="2">
    <location>
        <begin position="4"/>
        <end position="177"/>
    </location>
</feature>
<dbReference type="PANTHER" id="PTHR13939:SF0">
    <property type="entry name" value="NMN AMIDOHYDROLASE-LIKE PROTEIN YFAY"/>
    <property type="match status" value="1"/>
</dbReference>
<dbReference type="PANTHER" id="PTHR13939">
    <property type="entry name" value="NICOTINAMIDE-NUCLEOTIDE AMIDOHYDROLASE PNCC"/>
    <property type="match status" value="1"/>
</dbReference>
<dbReference type="Gene3D" id="3.30.70.2860">
    <property type="match status" value="1"/>
</dbReference>
<gene>
    <name evidence="3" type="ORF">N0D28_13125</name>
</gene>
<dbReference type="InterPro" id="IPR008135">
    <property type="entry name" value="Competence-induced_CinA"/>
</dbReference>
<dbReference type="InterPro" id="IPR008136">
    <property type="entry name" value="CinA_C"/>
</dbReference>
<dbReference type="PIRSF" id="PIRSF006728">
    <property type="entry name" value="CinA"/>
    <property type="match status" value="1"/>
</dbReference>
<dbReference type="CDD" id="cd00885">
    <property type="entry name" value="cinA"/>
    <property type="match status" value="1"/>
</dbReference>
<dbReference type="InterPro" id="IPR050101">
    <property type="entry name" value="CinA"/>
</dbReference>
<dbReference type="InterPro" id="IPR036653">
    <property type="entry name" value="CinA-like_C"/>
</dbReference>
<dbReference type="Gene3D" id="3.40.980.10">
    <property type="entry name" value="MoaB/Mog-like domain"/>
    <property type="match status" value="1"/>
</dbReference>
<dbReference type="Pfam" id="PF18146">
    <property type="entry name" value="CinA_KH"/>
    <property type="match status" value="1"/>
</dbReference>
<dbReference type="Gene3D" id="3.90.950.20">
    <property type="entry name" value="CinA-like"/>
    <property type="match status" value="1"/>
</dbReference>
<dbReference type="Pfam" id="PF00994">
    <property type="entry name" value="MoCF_biosynth"/>
    <property type="match status" value="1"/>
</dbReference>
<evidence type="ECO:0000313" key="3">
    <source>
        <dbReference type="EMBL" id="UWX63660.1"/>
    </source>
</evidence>
<organism evidence="3 4">
    <name type="scientific">Deinococcus rubellus</name>
    <dbReference type="NCBI Taxonomy" id="1889240"/>
    <lineage>
        <taxon>Bacteria</taxon>
        <taxon>Thermotogati</taxon>
        <taxon>Deinococcota</taxon>
        <taxon>Deinococci</taxon>
        <taxon>Deinococcales</taxon>
        <taxon>Deinococcaceae</taxon>
        <taxon>Deinococcus</taxon>
    </lineage>
</organism>
<dbReference type="InterPro" id="IPR001453">
    <property type="entry name" value="MoaB/Mog_dom"/>
</dbReference>